<dbReference type="PANTHER" id="PTHR46558:SF4">
    <property type="entry name" value="DNA-BIDING PHAGE PROTEIN"/>
    <property type="match status" value="1"/>
</dbReference>
<dbReference type="InterPro" id="IPR010982">
    <property type="entry name" value="Lambda_DNA-bd_dom_sf"/>
</dbReference>
<dbReference type="PROSITE" id="PS50943">
    <property type="entry name" value="HTH_CROC1"/>
    <property type="match status" value="1"/>
</dbReference>
<sequence>MNTGEKIKAMRIKRGYTQEELANKAGVSRITIIKLETGSQRVTTNKTLSLLGQALECEPAYFLE</sequence>
<dbReference type="AlphaFoldDB" id="A0A833C9L1"/>
<dbReference type="CDD" id="cd00093">
    <property type="entry name" value="HTH_XRE"/>
    <property type="match status" value="1"/>
</dbReference>
<dbReference type="PANTHER" id="PTHR46558">
    <property type="entry name" value="TRACRIPTIONAL REGULATORY PROTEIN-RELATED-RELATED"/>
    <property type="match status" value="1"/>
</dbReference>
<dbReference type="SMART" id="SM00530">
    <property type="entry name" value="HTH_XRE"/>
    <property type="match status" value="1"/>
</dbReference>
<name>A0A833C9L1_9FIRM</name>
<evidence type="ECO:0000256" key="1">
    <source>
        <dbReference type="ARBA" id="ARBA00023125"/>
    </source>
</evidence>
<evidence type="ECO:0000313" key="3">
    <source>
        <dbReference type="EMBL" id="KAB1477180.1"/>
    </source>
</evidence>
<dbReference type="GO" id="GO:0003677">
    <property type="term" value="F:DNA binding"/>
    <property type="evidence" value="ECO:0007669"/>
    <property type="project" value="UniProtKB-KW"/>
</dbReference>
<dbReference type="RefSeq" id="WP_127008358.1">
    <property type="nucleotide sequence ID" value="NZ_RQUZ01000010.1"/>
</dbReference>
<evidence type="ECO:0000259" key="2">
    <source>
        <dbReference type="PROSITE" id="PS50943"/>
    </source>
</evidence>
<feature type="domain" description="HTH cro/C1-type" evidence="2">
    <location>
        <begin position="7"/>
        <end position="62"/>
    </location>
</feature>
<keyword evidence="1" id="KW-0238">DNA-binding</keyword>
<gene>
    <name evidence="3" type="ORF">F8R14_09290</name>
</gene>
<dbReference type="SUPFAM" id="SSF47413">
    <property type="entry name" value="lambda repressor-like DNA-binding domains"/>
    <property type="match status" value="1"/>
</dbReference>
<organism evidence="3 4">
    <name type="scientific">Veillonella seminalis</name>
    <dbReference type="NCBI Taxonomy" id="1502943"/>
    <lineage>
        <taxon>Bacteria</taxon>
        <taxon>Bacillati</taxon>
        <taxon>Bacillota</taxon>
        <taxon>Negativicutes</taxon>
        <taxon>Veillonellales</taxon>
        <taxon>Veillonellaceae</taxon>
        <taxon>Veillonella</taxon>
    </lineage>
</organism>
<dbReference type="InterPro" id="IPR001387">
    <property type="entry name" value="Cro/C1-type_HTH"/>
</dbReference>
<reference evidence="3 4" key="1">
    <citation type="submission" date="2019-09" db="EMBL/GenBank/DDBJ databases">
        <title>Draft genome sequence of 3 type strains from the CCUG.</title>
        <authorList>
            <person name="Pineiro-Iglesias B."/>
            <person name="Tunovic T."/>
            <person name="Unosson C."/>
            <person name="Inganas E."/>
            <person name="Ohlen M."/>
            <person name="Cardew S."/>
            <person name="Jensie-Markopoulos S."/>
            <person name="Salva-Serra F."/>
            <person name="Jaen-Luchoro D."/>
            <person name="Karlsson R."/>
            <person name="Svensson-Stadler L."/>
            <person name="Chun J."/>
            <person name="Moore E."/>
        </authorList>
    </citation>
    <scope>NUCLEOTIDE SEQUENCE [LARGE SCALE GENOMIC DNA]</scope>
    <source>
        <strain evidence="3 4">CCUG 65427</strain>
    </source>
</reference>
<proteinExistence type="predicted"/>
<dbReference type="EMBL" id="WBKH01000010">
    <property type="protein sequence ID" value="KAB1477180.1"/>
    <property type="molecule type" value="Genomic_DNA"/>
</dbReference>
<dbReference type="Gene3D" id="1.10.260.40">
    <property type="entry name" value="lambda repressor-like DNA-binding domains"/>
    <property type="match status" value="1"/>
</dbReference>
<dbReference type="GeneID" id="83055619"/>
<protein>
    <submittedName>
        <fullName evidence="3">Helix-turn-helix transcriptional regulator</fullName>
    </submittedName>
</protein>
<dbReference type="Proteomes" id="UP000434554">
    <property type="component" value="Unassembled WGS sequence"/>
</dbReference>
<dbReference type="Pfam" id="PF01381">
    <property type="entry name" value="HTH_3"/>
    <property type="match status" value="1"/>
</dbReference>
<accession>A0A833C9L1</accession>
<evidence type="ECO:0000313" key="4">
    <source>
        <dbReference type="Proteomes" id="UP000434554"/>
    </source>
</evidence>
<comment type="caution">
    <text evidence="3">The sequence shown here is derived from an EMBL/GenBank/DDBJ whole genome shotgun (WGS) entry which is preliminary data.</text>
</comment>